<dbReference type="InterPro" id="IPR029058">
    <property type="entry name" value="AB_hydrolase_fold"/>
</dbReference>
<proteinExistence type="predicted"/>
<dbReference type="Gene3D" id="1.10.1200.10">
    <property type="entry name" value="ACP-like"/>
    <property type="match status" value="1"/>
</dbReference>
<keyword evidence="1" id="KW-0596">Phosphopantetheine</keyword>
<evidence type="ECO:0000256" key="2">
    <source>
        <dbReference type="ARBA" id="ARBA00022553"/>
    </source>
</evidence>
<feature type="domain" description="Ketoreductase (KR)" evidence="5">
    <location>
        <begin position="13"/>
        <end position="124"/>
    </location>
</feature>
<gene>
    <name evidence="6" type="ORF">A7U60_g216</name>
</gene>
<dbReference type="Proteomes" id="UP000757232">
    <property type="component" value="Unassembled WGS sequence"/>
</dbReference>
<evidence type="ECO:0000313" key="6">
    <source>
        <dbReference type="EMBL" id="OCB92286.1"/>
    </source>
</evidence>
<dbReference type="Gene3D" id="3.40.50.1820">
    <property type="entry name" value="alpha/beta hydrolase"/>
    <property type="match status" value="1"/>
</dbReference>
<dbReference type="SUPFAM" id="SSF53474">
    <property type="entry name" value="alpha/beta-Hydrolases"/>
    <property type="match status" value="1"/>
</dbReference>
<dbReference type="PANTHER" id="PTHR43775:SF37">
    <property type="entry name" value="SI:DKEY-61P9.11"/>
    <property type="match status" value="1"/>
</dbReference>
<evidence type="ECO:0000259" key="4">
    <source>
        <dbReference type="Pfam" id="PF00975"/>
    </source>
</evidence>
<dbReference type="InterPro" id="IPR013968">
    <property type="entry name" value="PKS_KR"/>
</dbReference>
<feature type="domain" description="Carrier" evidence="3">
    <location>
        <begin position="254"/>
        <end position="312"/>
    </location>
</feature>
<accession>A0A9Q5I657</accession>
<dbReference type="GO" id="GO:0004312">
    <property type="term" value="F:fatty acid synthase activity"/>
    <property type="evidence" value="ECO:0007669"/>
    <property type="project" value="TreeGrafter"/>
</dbReference>
<keyword evidence="2" id="KW-0597">Phosphoprotein</keyword>
<keyword evidence="7" id="KW-1185">Reference proteome</keyword>
<reference evidence="6" key="1">
    <citation type="submission" date="2016-06" db="EMBL/GenBank/DDBJ databases">
        <title>Draft Genome sequence of the fungus Inonotus baumii.</title>
        <authorList>
            <person name="Zhu H."/>
            <person name="Lin W."/>
        </authorList>
    </citation>
    <scope>NUCLEOTIDE SEQUENCE</scope>
    <source>
        <strain evidence="6">821</strain>
    </source>
</reference>
<dbReference type="Gene3D" id="3.40.50.720">
    <property type="entry name" value="NAD(P)-binding Rossmann-like Domain"/>
    <property type="match status" value="1"/>
</dbReference>
<evidence type="ECO:0000259" key="3">
    <source>
        <dbReference type="Pfam" id="PF00550"/>
    </source>
</evidence>
<dbReference type="SUPFAM" id="SSF47336">
    <property type="entry name" value="ACP-like"/>
    <property type="match status" value="1"/>
</dbReference>
<organism evidence="6 7">
    <name type="scientific">Sanghuangporus baumii</name>
    <name type="common">Phellinus baumii</name>
    <dbReference type="NCBI Taxonomy" id="108892"/>
    <lineage>
        <taxon>Eukaryota</taxon>
        <taxon>Fungi</taxon>
        <taxon>Dikarya</taxon>
        <taxon>Basidiomycota</taxon>
        <taxon>Agaricomycotina</taxon>
        <taxon>Agaricomycetes</taxon>
        <taxon>Hymenochaetales</taxon>
        <taxon>Hymenochaetaceae</taxon>
        <taxon>Sanghuangporus</taxon>
    </lineage>
</organism>
<dbReference type="GO" id="GO:0006633">
    <property type="term" value="P:fatty acid biosynthetic process"/>
    <property type="evidence" value="ECO:0007669"/>
    <property type="project" value="TreeGrafter"/>
</dbReference>
<feature type="domain" description="Thioesterase" evidence="4">
    <location>
        <begin position="356"/>
        <end position="449"/>
    </location>
</feature>
<dbReference type="Pfam" id="PF00550">
    <property type="entry name" value="PP-binding"/>
    <property type="match status" value="1"/>
</dbReference>
<dbReference type="Pfam" id="PF08659">
    <property type="entry name" value="KR"/>
    <property type="match status" value="1"/>
</dbReference>
<sequence>MTSRNGEQSSSLRKNENTLRMLKFLQTQVDVSIRMESCDATCKDDTVKLLSTIGVPIGGCMLLSVLLSDMTFFAHTNETYEAPFYPKVKAFRVLEHAMDIEKLDFFVAFSSCIIFGNAGQTNYSRQVFCCVGSITSPNTNAFGSANTVLGELTGRYRNAFSFVVPAIRDSTVALEYSEFRLASLLPWAMTSETLCNYLEDAILKLTDGPIGHYIPDFDWNVVCDCLGPSSLYGHLRRKDDVQTKEHLERAPTSLKDIVLAHIDINAEDLSPDVPLTSYGLDSLSATRLSFEIRSLIPISGLQLLADMTLNDLEVKLLDSSNQRTDLPSRNGRDFDWSQLNRSGETVVRLRDLDENPLILIHGASGNVVAFKPLQERFSTALWAIQVTPETPSQSIYAIARFYFDQIKKERPNGPYRIAGFCATSLITLELVHSMEANGDKVVQLIFLDHFPLLFCSPLWTWDEDTLRHGRASHALVTQQTLVLCAALLGGHATSRRNVADGLLDALNGKNVQLSIQHYFDSLKGLVEVVTSFLIGLADGDINTLRDKMIEWIQRVQTPATVYVSSTGMRSALPSEDSYSWDSLGANFVQNTTVVNIEGDHFGFLESPTIISSIEHDWKDV</sequence>
<dbReference type="InterPro" id="IPR050091">
    <property type="entry name" value="PKS_NRPS_Biosynth_Enz"/>
</dbReference>
<dbReference type="Pfam" id="PF00975">
    <property type="entry name" value="Thioesterase"/>
    <property type="match status" value="1"/>
</dbReference>
<dbReference type="PANTHER" id="PTHR43775">
    <property type="entry name" value="FATTY ACID SYNTHASE"/>
    <property type="match status" value="1"/>
</dbReference>
<comment type="caution">
    <text evidence="6">The sequence shown here is derived from an EMBL/GenBank/DDBJ whole genome shotgun (WGS) entry which is preliminary data.</text>
</comment>
<dbReference type="InterPro" id="IPR009081">
    <property type="entry name" value="PP-bd_ACP"/>
</dbReference>
<dbReference type="InterPro" id="IPR001031">
    <property type="entry name" value="Thioesterase"/>
</dbReference>
<evidence type="ECO:0000256" key="1">
    <source>
        <dbReference type="ARBA" id="ARBA00022450"/>
    </source>
</evidence>
<dbReference type="EMBL" id="LNZH02000001">
    <property type="protein sequence ID" value="OCB92286.1"/>
    <property type="molecule type" value="Genomic_DNA"/>
</dbReference>
<dbReference type="AlphaFoldDB" id="A0A9Q5I657"/>
<dbReference type="InterPro" id="IPR006162">
    <property type="entry name" value="Ppantetheine_attach_site"/>
</dbReference>
<evidence type="ECO:0000313" key="7">
    <source>
        <dbReference type="Proteomes" id="UP000757232"/>
    </source>
</evidence>
<dbReference type="InterPro" id="IPR036736">
    <property type="entry name" value="ACP-like_sf"/>
</dbReference>
<name>A0A9Q5I657_SANBA</name>
<protein>
    <submittedName>
        <fullName evidence="6">Polyketide synthase</fullName>
    </submittedName>
</protein>
<dbReference type="PROSITE" id="PS00012">
    <property type="entry name" value="PHOSPHOPANTETHEINE"/>
    <property type="match status" value="1"/>
</dbReference>
<dbReference type="OrthoDB" id="2898237at2759"/>
<evidence type="ECO:0000259" key="5">
    <source>
        <dbReference type="Pfam" id="PF08659"/>
    </source>
</evidence>
<dbReference type="GO" id="GO:0044550">
    <property type="term" value="P:secondary metabolite biosynthetic process"/>
    <property type="evidence" value="ECO:0007669"/>
    <property type="project" value="TreeGrafter"/>
</dbReference>